<sequence>MSAPTPAIIFDLDGTLIDSIPDVRGAINRLLVREGRRALSLPEVMTFVGEGPRPLIERAFAATGHPAAEDELAELIAAYIAFYQAHPADETRLFPGVPEMLAGLAGTPLGLCSNKPDEIVRPVIETLDLARHFGAVVGGNFPRRKPDGEHLRETLRRMGAEGRPAVMVGDSGTDVAAARDAGIPVLVVSFGYARVPVAELGADAILSHFDQLPAALAGLAR</sequence>
<dbReference type="SFLD" id="SFLDS00003">
    <property type="entry name" value="Haloacid_Dehalogenase"/>
    <property type="match status" value="1"/>
</dbReference>
<feature type="active site" description="Nucleophile" evidence="10">
    <location>
        <position position="11"/>
    </location>
</feature>
<dbReference type="Gene3D" id="1.10.150.240">
    <property type="entry name" value="Putative phosphatase, domain 2"/>
    <property type="match status" value="1"/>
</dbReference>
<evidence type="ECO:0000256" key="3">
    <source>
        <dbReference type="ARBA" id="ARBA00004818"/>
    </source>
</evidence>
<dbReference type="Pfam" id="PF13419">
    <property type="entry name" value="HAD_2"/>
    <property type="match status" value="1"/>
</dbReference>
<dbReference type="Proteomes" id="UP001597296">
    <property type="component" value="Unassembled WGS sequence"/>
</dbReference>
<evidence type="ECO:0000256" key="6">
    <source>
        <dbReference type="ARBA" id="ARBA00022723"/>
    </source>
</evidence>
<comment type="function">
    <text evidence="10">Specifically catalyzes the dephosphorylation of 2-phosphoglycolate. Is involved in the dissimilation of the intracellular 2-phosphoglycolate formed during the DNA repair of 3'-phosphoglycolate ends, a major class of DNA lesions induced by oxidative stress.</text>
</comment>
<dbReference type="GO" id="GO:0008967">
    <property type="term" value="F:phosphoglycolate phosphatase activity"/>
    <property type="evidence" value="ECO:0007669"/>
    <property type="project" value="UniProtKB-EC"/>
</dbReference>
<feature type="binding site" evidence="10">
    <location>
        <position position="170"/>
    </location>
    <ligand>
        <name>Mg(2+)</name>
        <dbReference type="ChEBI" id="CHEBI:18420"/>
    </ligand>
</feature>
<dbReference type="InterPro" id="IPR023214">
    <property type="entry name" value="HAD_sf"/>
</dbReference>
<keyword evidence="7 10" id="KW-0378">Hydrolase</keyword>
<dbReference type="SUPFAM" id="SSF56784">
    <property type="entry name" value="HAD-like"/>
    <property type="match status" value="1"/>
</dbReference>
<evidence type="ECO:0000256" key="2">
    <source>
        <dbReference type="ARBA" id="ARBA00001946"/>
    </source>
</evidence>
<evidence type="ECO:0000256" key="4">
    <source>
        <dbReference type="ARBA" id="ARBA00006171"/>
    </source>
</evidence>
<organism evidence="11 12">
    <name type="scientific">Phaeospirillum tilakii</name>
    <dbReference type="NCBI Taxonomy" id="741673"/>
    <lineage>
        <taxon>Bacteria</taxon>
        <taxon>Pseudomonadati</taxon>
        <taxon>Pseudomonadota</taxon>
        <taxon>Alphaproteobacteria</taxon>
        <taxon>Rhodospirillales</taxon>
        <taxon>Rhodospirillaceae</taxon>
        <taxon>Phaeospirillum</taxon>
    </lineage>
</organism>
<dbReference type="InterPro" id="IPR023198">
    <property type="entry name" value="PGP-like_dom2"/>
</dbReference>
<name>A0ABW5CB96_9PROT</name>
<evidence type="ECO:0000256" key="5">
    <source>
        <dbReference type="ARBA" id="ARBA00013078"/>
    </source>
</evidence>
<dbReference type="SFLD" id="SFLDG01129">
    <property type="entry name" value="C1.5:_HAD__Beta-PGM__Phosphata"/>
    <property type="match status" value="1"/>
</dbReference>
<comment type="caution">
    <text evidence="11">The sequence shown here is derived from an EMBL/GenBank/DDBJ whole genome shotgun (WGS) entry which is preliminary data.</text>
</comment>
<evidence type="ECO:0000313" key="11">
    <source>
        <dbReference type="EMBL" id="MFD2234495.1"/>
    </source>
</evidence>
<keyword evidence="8 10" id="KW-0460">Magnesium</keyword>
<dbReference type="NCBIfam" id="TIGR01509">
    <property type="entry name" value="HAD-SF-IA-v3"/>
    <property type="match status" value="1"/>
</dbReference>
<keyword evidence="12" id="KW-1185">Reference proteome</keyword>
<dbReference type="PANTHER" id="PTHR43434">
    <property type="entry name" value="PHOSPHOGLYCOLATE PHOSPHATASE"/>
    <property type="match status" value="1"/>
</dbReference>
<feature type="binding site" evidence="10">
    <location>
        <position position="11"/>
    </location>
    <ligand>
        <name>Mg(2+)</name>
        <dbReference type="ChEBI" id="CHEBI:18420"/>
    </ligand>
</feature>
<proteinExistence type="inferred from homology"/>
<dbReference type="NCBIfam" id="TIGR01549">
    <property type="entry name" value="HAD-SF-IA-v1"/>
    <property type="match status" value="1"/>
</dbReference>
<keyword evidence="6 10" id="KW-0479">Metal-binding</keyword>
<evidence type="ECO:0000256" key="1">
    <source>
        <dbReference type="ARBA" id="ARBA00000830"/>
    </source>
</evidence>
<dbReference type="Gene3D" id="3.40.50.1000">
    <property type="entry name" value="HAD superfamily/HAD-like"/>
    <property type="match status" value="1"/>
</dbReference>
<evidence type="ECO:0000256" key="9">
    <source>
        <dbReference type="ARBA" id="ARBA00023277"/>
    </source>
</evidence>
<dbReference type="RefSeq" id="WP_377316761.1">
    <property type="nucleotide sequence ID" value="NZ_JBHUIY010000022.1"/>
</dbReference>
<evidence type="ECO:0000256" key="10">
    <source>
        <dbReference type="HAMAP-Rule" id="MF_00495"/>
    </source>
</evidence>
<evidence type="ECO:0000313" key="12">
    <source>
        <dbReference type="Proteomes" id="UP001597296"/>
    </source>
</evidence>
<evidence type="ECO:0000256" key="7">
    <source>
        <dbReference type="ARBA" id="ARBA00022801"/>
    </source>
</evidence>
<dbReference type="InterPro" id="IPR050155">
    <property type="entry name" value="HAD-like_hydrolase_sf"/>
</dbReference>
<comment type="catalytic activity">
    <reaction evidence="1 10">
        <text>2-phosphoglycolate + H2O = glycolate + phosphate</text>
        <dbReference type="Rhea" id="RHEA:14369"/>
        <dbReference type="ChEBI" id="CHEBI:15377"/>
        <dbReference type="ChEBI" id="CHEBI:29805"/>
        <dbReference type="ChEBI" id="CHEBI:43474"/>
        <dbReference type="ChEBI" id="CHEBI:58033"/>
        <dbReference type="EC" id="3.1.3.18"/>
    </reaction>
</comment>
<feature type="binding site" evidence="10">
    <location>
        <position position="13"/>
    </location>
    <ligand>
        <name>Mg(2+)</name>
        <dbReference type="ChEBI" id="CHEBI:18420"/>
    </ligand>
</feature>
<comment type="cofactor">
    <cofactor evidence="2 10">
        <name>Mg(2+)</name>
        <dbReference type="ChEBI" id="CHEBI:18420"/>
    </cofactor>
</comment>
<dbReference type="HAMAP" id="MF_00495">
    <property type="entry name" value="GPH_hydrolase_bact"/>
    <property type="match status" value="1"/>
</dbReference>
<dbReference type="InterPro" id="IPR006439">
    <property type="entry name" value="HAD-SF_hydro_IA"/>
</dbReference>
<keyword evidence="9 10" id="KW-0119">Carbohydrate metabolism</keyword>
<dbReference type="PANTHER" id="PTHR43434:SF1">
    <property type="entry name" value="PHOSPHOGLYCOLATE PHOSPHATASE"/>
    <property type="match status" value="1"/>
</dbReference>
<comment type="pathway">
    <text evidence="3 10">Organic acid metabolism; glycolate biosynthesis; glycolate from 2-phosphoglycolate: step 1/1.</text>
</comment>
<protein>
    <recommendedName>
        <fullName evidence="5 10">Phosphoglycolate phosphatase</fullName>
        <shortName evidence="10">PGP</shortName>
        <shortName evidence="10">PGPase</shortName>
        <ecNumber evidence="5 10">3.1.3.18</ecNumber>
    </recommendedName>
</protein>
<dbReference type="InterPro" id="IPR037512">
    <property type="entry name" value="PGPase_prok"/>
</dbReference>
<dbReference type="EMBL" id="JBHUIY010000022">
    <property type="protein sequence ID" value="MFD2234495.1"/>
    <property type="molecule type" value="Genomic_DNA"/>
</dbReference>
<accession>A0ABW5CB96</accession>
<reference evidence="12" key="1">
    <citation type="journal article" date="2019" name="Int. J. Syst. Evol. Microbiol.">
        <title>The Global Catalogue of Microorganisms (GCM) 10K type strain sequencing project: providing services to taxonomists for standard genome sequencing and annotation.</title>
        <authorList>
            <consortium name="The Broad Institute Genomics Platform"/>
            <consortium name="The Broad Institute Genome Sequencing Center for Infectious Disease"/>
            <person name="Wu L."/>
            <person name="Ma J."/>
        </authorList>
    </citation>
    <scope>NUCLEOTIDE SEQUENCE [LARGE SCALE GENOMIC DNA]</scope>
    <source>
        <strain evidence="12">KCTC 15012</strain>
    </source>
</reference>
<dbReference type="InterPro" id="IPR041492">
    <property type="entry name" value="HAD_2"/>
</dbReference>
<dbReference type="InterPro" id="IPR036412">
    <property type="entry name" value="HAD-like_sf"/>
</dbReference>
<evidence type="ECO:0000256" key="8">
    <source>
        <dbReference type="ARBA" id="ARBA00022842"/>
    </source>
</evidence>
<gene>
    <name evidence="11" type="primary">gph</name>
    <name evidence="11" type="ORF">ACFSNB_11825</name>
</gene>
<comment type="similarity">
    <text evidence="4 10">Belongs to the HAD-like hydrolase superfamily. CbbY/CbbZ/Gph/YieH family.</text>
</comment>
<dbReference type="NCBIfam" id="TIGR01449">
    <property type="entry name" value="PGP_bact"/>
    <property type="match status" value="1"/>
</dbReference>
<dbReference type="EC" id="3.1.3.18" evidence="5 10"/>